<accession>A0ABX2LLY7</accession>
<dbReference type="CDD" id="cd16344">
    <property type="entry name" value="LMWPAP"/>
    <property type="match status" value="1"/>
</dbReference>
<dbReference type="PANTHER" id="PTHR11717:SF31">
    <property type="entry name" value="LOW MOLECULAR WEIGHT PROTEIN-TYROSINE-PHOSPHATASE ETP-RELATED"/>
    <property type="match status" value="1"/>
</dbReference>
<evidence type="ECO:0000256" key="1">
    <source>
        <dbReference type="ARBA" id="ARBA00011063"/>
    </source>
</evidence>
<dbReference type="SUPFAM" id="SSF52788">
    <property type="entry name" value="Phosphotyrosine protein phosphatases I"/>
    <property type="match status" value="1"/>
</dbReference>
<comment type="similarity">
    <text evidence="1">Belongs to the low molecular weight phosphotyrosine protein phosphatase family.</text>
</comment>
<dbReference type="Proteomes" id="UP000610527">
    <property type="component" value="Unassembled WGS sequence"/>
</dbReference>
<evidence type="ECO:0000256" key="5">
    <source>
        <dbReference type="ARBA" id="ARBA00037193"/>
    </source>
</evidence>
<keyword evidence="3" id="KW-0378">Hydrolase</keyword>
<dbReference type="InterPro" id="IPR017867">
    <property type="entry name" value="Tyr_phospatase_low_mol_wt"/>
</dbReference>
<dbReference type="PRINTS" id="PR00719">
    <property type="entry name" value="LMWPTPASE"/>
</dbReference>
<evidence type="ECO:0000256" key="6">
    <source>
        <dbReference type="ARBA" id="ARBA00040312"/>
    </source>
</evidence>
<reference evidence="10 11" key="1">
    <citation type="submission" date="2020-06" db="EMBL/GenBank/DDBJ databases">
        <title>Staphylococcus borealis sp. nov. -A novel member of the Staphylococcaceae family isolated from skin and blood in humans.</title>
        <authorList>
            <person name="Pain M."/>
            <person name="Wolden R."/>
            <person name="Jaen-Luchoro D."/>
            <person name="Salva-Serra F."/>
            <person name="Iglesias B.P."/>
            <person name="Karlsson R."/>
            <person name="Klingenberg C."/>
            <person name="Cavanagh J.P."/>
        </authorList>
    </citation>
    <scope>NUCLEOTIDE SEQUENCE [LARGE SCALE GENOMIC DNA]</scope>
    <source>
        <strain evidence="10 11">58-22</strain>
    </source>
</reference>
<evidence type="ECO:0000256" key="4">
    <source>
        <dbReference type="ARBA" id="ARBA00022912"/>
    </source>
</evidence>
<dbReference type="InterPro" id="IPR023485">
    <property type="entry name" value="Ptyr_pPase"/>
</dbReference>
<comment type="catalytic activity">
    <reaction evidence="8">
        <text>O-phospho-L-tyrosyl-[protein] + H2O = L-tyrosyl-[protein] + phosphate</text>
        <dbReference type="Rhea" id="RHEA:10684"/>
        <dbReference type="Rhea" id="RHEA-COMP:10136"/>
        <dbReference type="Rhea" id="RHEA-COMP:20101"/>
        <dbReference type="ChEBI" id="CHEBI:15377"/>
        <dbReference type="ChEBI" id="CHEBI:43474"/>
        <dbReference type="ChEBI" id="CHEBI:46858"/>
        <dbReference type="ChEBI" id="CHEBI:61978"/>
        <dbReference type="EC" id="3.1.3.48"/>
    </reaction>
</comment>
<dbReference type="EC" id="3.1.3.48" evidence="2"/>
<evidence type="ECO:0000256" key="2">
    <source>
        <dbReference type="ARBA" id="ARBA00013064"/>
    </source>
</evidence>
<evidence type="ECO:0000259" key="9">
    <source>
        <dbReference type="SMART" id="SM00226"/>
    </source>
</evidence>
<evidence type="ECO:0000256" key="7">
    <source>
        <dbReference type="ARBA" id="ARBA00041820"/>
    </source>
</evidence>
<dbReference type="InterPro" id="IPR050438">
    <property type="entry name" value="LMW_PTPase"/>
</dbReference>
<dbReference type="Gene3D" id="3.40.50.2300">
    <property type="match status" value="1"/>
</dbReference>
<organism evidence="10 11">
    <name type="scientific">Staphylococcus borealis</name>
    <dbReference type="NCBI Taxonomy" id="2742203"/>
    <lineage>
        <taxon>Bacteria</taxon>
        <taxon>Bacillati</taxon>
        <taxon>Bacillota</taxon>
        <taxon>Bacilli</taxon>
        <taxon>Bacillales</taxon>
        <taxon>Staphylococcaceae</taxon>
        <taxon>Staphylococcus</taxon>
    </lineage>
</organism>
<dbReference type="Pfam" id="PF01451">
    <property type="entry name" value="LMWPc"/>
    <property type="match status" value="1"/>
</dbReference>
<dbReference type="SMART" id="SM00226">
    <property type="entry name" value="LMWPc"/>
    <property type="match status" value="1"/>
</dbReference>
<sequence>MRITFVCTGNTCRSPMAESIAKKILEKDVINSRGLFAVDGQSISPESLKVIAEHELPEPTRAKQFSKADLESDLILTMTEMHKQQLIYSYGDNGRIYQLGEYVGESGDIGDPFGGSIETYRQTFKELQHLISKLQSDS</sequence>
<name>A0ABX2LLY7_9STAP</name>
<comment type="function">
    <text evidence="5">Dephosphorylates the phosphotyrosine-containing proteins.</text>
</comment>
<feature type="domain" description="Phosphotyrosine protein phosphatase I" evidence="9">
    <location>
        <begin position="1"/>
        <end position="137"/>
    </location>
</feature>
<dbReference type="GeneID" id="74187220"/>
<evidence type="ECO:0000313" key="11">
    <source>
        <dbReference type="Proteomes" id="UP000610527"/>
    </source>
</evidence>
<keyword evidence="11" id="KW-1185">Reference proteome</keyword>
<gene>
    <name evidence="10" type="ORF">HUN84_11240</name>
</gene>
<protein>
    <recommendedName>
        <fullName evidence="6">Low molecular weight protein-tyrosine-phosphatase PtpB</fullName>
        <ecNumber evidence="2">3.1.3.48</ecNumber>
    </recommendedName>
    <alternativeName>
        <fullName evidence="7">Phosphotyrosine phosphatase B</fullName>
    </alternativeName>
</protein>
<dbReference type="InterPro" id="IPR036196">
    <property type="entry name" value="Ptyr_pPase_sf"/>
</dbReference>
<dbReference type="PANTHER" id="PTHR11717">
    <property type="entry name" value="LOW MOLECULAR WEIGHT PROTEIN TYROSINE PHOSPHATASE"/>
    <property type="match status" value="1"/>
</dbReference>
<comment type="caution">
    <text evidence="10">The sequence shown here is derived from an EMBL/GenBank/DDBJ whole genome shotgun (WGS) entry which is preliminary data.</text>
</comment>
<evidence type="ECO:0000256" key="8">
    <source>
        <dbReference type="ARBA" id="ARBA00051722"/>
    </source>
</evidence>
<keyword evidence="4" id="KW-0904">Protein phosphatase</keyword>
<dbReference type="RefSeq" id="WP_053031154.1">
    <property type="nucleotide sequence ID" value="NZ_CUEE01000012.1"/>
</dbReference>
<evidence type="ECO:0000313" key="10">
    <source>
        <dbReference type="EMBL" id="NUI83288.1"/>
    </source>
</evidence>
<proteinExistence type="inferred from homology"/>
<dbReference type="EMBL" id="JABVEG010000009">
    <property type="protein sequence ID" value="NUI83288.1"/>
    <property type="molecule type" value="Genomic_DNA"/>
</dbReference>
<evidence type="ECO:0000256" key="3">
    <source>
        <dbReference type="ARBA" id="ARBA00022801"/>
    </source>
</evidence>